<accession>A0A2W7CEH8</accession>
<evidence type="ECO:0000313" key="2">
    <source>
        <dbReference type="EMBL" id="PZV39948.1"/>
    </source>
</evidence>
<feature type="transmembrane region" description="Helical" evidence="1">
    <location>
        <begin position="56"/>
        <end position="76"/>
    </location>
</feature>
<feature type="transmembrane region" description="Helical" evidence="1">
    <location>
        <begin position="220"/>
        <end position="241"/>
    </location>
</feature>
<dbReference type="EMBL" id="MZXV01000013">
    <property type="protein sequence ID" value="PZV39948.1"/>
    <property type="molecule type" value="Genomic_DNA"/>
</dbReference>
<organism evidence="2 3">
    <name type="scientific">Mesorhizobium kowhaii</name>
    <dbReference type="NCBI Taxonomy" id="1300272"/>
    <lineage>
        <taxon>Bacteria</taxon>
        <taxon>Pseudomonadati</taxon>
        <taxon>Pseudomonadota</taxon>
        <taxon>Alphaproteobacteria</taxon>
        <taxon>Hyphomicrobiales</taxon>
        <taxon>Phyllobacteriaceae</taxon>
        <taxon>Mesorhizobium</taxon>
    </lineage>
</organism>
<evidence type="ECO:0000256" key="1">
    <source>
        <dbReference type="SAM" id="Phobius"/>
    </source>
</evidence>
<dbReference type="OrthoDB" id="4760162at2"/>
<feature type="transmembrane region" description="Helical" evidence="1">
    <location>
        <begin position="192"/>
        <end position="214"/>
    </location>
</feature>
<comment type="caution">
    <text evidence="2">The sequence shown here is derived from an EMBL/GenBank/DDBJ whole genome shotgun (WGS) entry which is preliminary data.</text>
</comment>
<feature type="transmembrane region" description="Helical" evidence="1">
    <location>
        <begin position="20"/>
        <end position="41"/>
    </location>
</feature>
<dbReference type="AlphaFoldDB" id="A0A2W7CEH8"/>
<keyword evidence="1" id="KW-0472">Membrane</keyword>
<name>A0A2W7CEH8_9HYPH</name>
<keyword evidence="3" id="KW-1185">Reference proteome</keyword>
<protein>
    <recommendedName>
        <fullName evidence="4">DUF4239 domain-containing protein</fullName>
    </recommendedName>
</protein>
<keyword evidence="1" id="KW-0812">Transmembrane</keyword>
<sequence>MPGSLAIGASRAEMGGMREALIAVVIFLCLAAAPLVSMAVWPRMPARHRDDDTNNVVRLTANLFGVMTSLVLGLMINSAKNTFESIDHNVHAYATELILLDRVLRGYGPETDVVRQPLVVYVQRVAGDASPTGETPVDANRLSEHLLTEIGTRLGALVPADAARSSLLQDAGQRLQKVVELRWILIEQSEGAIPWPLIAMLVAWLVLIFASFGFRAPRNAITISTCVISAVLIAGALYLILDMDVPFSGPIQISPAPLQRALAELQR</sequence>
<dbReference type="Pfam" id="PF14023">
    <property type="entry name" value="Bestrophin-like"/>
    <property type="match status" value="1"/>
</dbReference>
<proteinExistence type="predicted"/>
<dbReference type="Proteomes" id="UP000248616">
    <property type="component" value="Unassembled WGS sequence"/>
</dbReference>
<gene>
    <name evidence="2" type="ORF">B5V02_08590</name>
</gene>
<dbReference type="InterPro" id="IPR025333">
    <property type="entry name" value="DUF4239"/>
</dbReference>
<evidence type="ECO:0008006" key="4">
    <source>
        <dbReference type="Google" id="ProtNLM"/>
    </source>
</evidence>
<reference evidence="3" key="1">
    <citation type="submission" date="2017-03" db="EMBL/GenBank/DDBJ databases">
        <authorList>
            <person name="Safronova V.I."/>
            <person name="Sazanova A.L."/>
            <person name="Chirak E.R."/>
        </authorList>
    </citation>
    <scope>NUCLEOTIDE SEQUENCE [LARGE SCALE GENOMIC DNA]</scope>
    <source>
        <strain evidence="3">Ach-343</strain>
    </source>
</reference>
<keyword evidence="1" id="KW-1133">Transmembrane helix</keyword>
<evidence type="ECO:0000313" key="3">
    <source>
        <dbReference type="Proteomes" id="UP000248616"/>
    </source>
</evidence>